<evidence type="ECO:0000313" key="4">
    <source>
        <dbReference type="RefSeq" id="XP_018459333.2"/>
    </source>
</evidence>
<dbReference type="PANTHER" id="PTHR33116">
    <property type="entry name" value="REVERSE TRANSCRIPTASE ZINC-BINDING DOMAIN-CONTAINING PROTEIN-RELATED-RELATED"/>
    <property type="match status" value="1"/>
</dbReference>
<dbReference type="PANTHER" id="PTHR33116:SF78">
    <property type="entry name" value="OS12G0587133 PROTEIN"/>
    <property type="match status" value="1"/>
</dbReference>
<feature type="domain" description="Reverse transcriptase zinc-binding" evidence="2">
    <location>
        <begin position="241"/>
        <end position="298"/>
    </location>
</feature>
<gene>
    <name evidence="4" type="primary">LOC108830235</name>
</gene>
<reference evidence="4" key="2">
    <citation type="submission" date="2025-08" db="UniProtKB">
        <authorList>
            <consortium name="RefSeq"/>
        </authorList>
    </citation>
    <scope>IDENTIFICATION</scope>
    <source>
        <tissue evidence="4">Leaf</tissue>
    </source>
</reference>
<sequence length="371" mass="43368">MGKDDYDILIDKIRNRITHWPNRFLSMAGRLQMIRYVLLSIVNFSMAAFLWSGPDLNQRKAKVFWEIVCRRKCDGGLGLRPLKEANQVSCLKLIWRTVSSQASLWAQWTKENLFKNGSFWSIKETTTKGSWMWRKLVKLQDKAKDFHMMKVGDGNNTSFWFDCWSSMGRLYDLFGAHGSIDMGVSRTATVAEALNNRRRRRHRVDVLNEVEKICEDQRLKLTREPDVALWKQSEEKYQAVFKTKQTWELIRKEDPPVQCWRSIWYRHHIPKYAFLHWLAIQNRLSTGDRMLAWNVGAKPSWFSLLGRALVETGARFVAKLVHNSVVEAYGTDYGHKRRFDTDYGHKRRFAGKVPCSLHIASCCLFPLAGEK</sequence>
<dbReference type="KEGG" id="rsz:108830235"/>
<keyword evidence="1" id="KW-0472">Membrane</keyword>
<protein>
    <submittedName>
        <fullName evidence="4">Uncharacterized protein LOC108830235</fullName>
    </submittedName>
</protein>
<dbReference type="InterPro" id="IPR026960">
    <property type="entry name" value="RVT-Znf"/>
</dbReference>
<name>A0A6J0LHH8_RAPSA</name>
<evidence type="ECO:0000259" key="2">
    <source>
        <dbReference type="Pfam" id="PF13966"/>
    </source>
</evidence>
<dbReference type="GeneID" id="108830235"/>
<organism evidence="3 4">
    <name type="scientific">Raphanus sativus</name>
    <name type="common">Radish</name>
    <name type="synonym">Raphanus raphanistrum var. sativus</name>
    <dbReference type="NCBI Taxonomy" id="3726"/>
    <lineage>
        <taxon>Eukaryota</taxon>
        <taxon>Viridiplantae</taxon>
        <taxon>Streptophyta</taxon>
        <taxon>Embryophyta</taxon>
        <taxon>Tracheophyta</taxon>
        <taxon>Spermatophyta</taxon>
        <taxon>Magnoliopsida</taxon>
        <taxon>eudicotyledons</taxon>
        <taxon>Gunneridae</taxon>
        <taxon>Pentapetalae</taxon>
        <taxon>rosids</taxon>
        <taxon>malvids</taxon>
        <taxon>Brassicales</taxon>
        <taxon>Brassicaceae</taxon>
        <taxon>Brassiceae</taxon>
        <taxon>Raphanus</taxon>
    </lineage>
</organism>
<dbReference type="Pfam" id="PF13966">
    <property type="entry name" value="zf-RVT"/>
    <property type="match status" value="1"/>
</dbReference>
<proteinExistence type="predicted"/>
<accession>A0A6J0LHH8</accession>
<keyword evidence="1" id="KW-1133">Transmembrane helix</keyword>
<evidence type="ECO:0000256" key="1">
    <source>
        <dbReference type="SAM" id="Phobius"/>
    </source>
</evidence>
<dbReference type="AlphaFoldDB" id="A0A6J0LHH8"/>
<dbReference type="Proteomes" id="UP000504610">
    <property type="component" value="Chromosome 7"/>
</dbReference>
<evidence type="ECO:0000313" key="3">
    <source>
        <dbReference type="Proteomes" id="UP000504610"/>
    </source>
</evidence>
<keyword evidence="1" id="KW-0812">Transmembrane</keyword>
<dbReference type="RefSeq" id="XP_018459333.2">
    <property type="nucleotide sequence ID" value="XM_018603831.2"/>
</dbReference>
<feature type="transmembrane region" description="Helical" evidence="1">
    <location>
        <begin position="33"/>
        <end position="51"/>
    </location>
</feature>
<reference evidence="3" key="1">
    <citation type="journal article" date="2019" name="Database">
        <title>The radish genome database (RadishGD): an integrated information resource for radish genomics.</title>
        <authorList>
            <person name="Yu H.J."/>
            <person name="Baek S."/>
            <person name="Lee Y.J."/>
            <person name="Cho A."/>
            <person name="Mun J.H."/>
        </authorList>
    </citation>
    <scope>NUCLEOTIDE SEQUENCE [LARGE SCALE GENOMIC DNA]</scope>
    <source>
        <strain evidence="3">cv. WK10039</strain>
    </source>
</reference>
<dbReference type="OrthoDB" id="1938625at2759"/>
<keyword evidence="3" id="KW-1185">Reference proteome</keyword>